<dbReference type="EMBL" id="JADFTS010000003">
    <property type="protein sequence ID" value="KAF9614282.1"/>
    <property type="molecule type" value="Genomic_DNA"/>
</dbReference>
<dbReference type="InterPro" id="IPR014722">
    <property type="entry name" value="Rib_uL2_dom2"/>
</dbReference>
<feature type="compositionally biased region" description="Low complexity" evidence="5">
    <location>
        <begin position="342"/>
        <end position="359"/>
    </location>
</feature>
<name>A0A835ICM9_9MAGN</name>
<feature type="compositionally biased region" description="Acidic residues" evidence="5">
    <location>
        <begin position="173"/>
        <end position="184"/>
    </location>
</feature>
<dbReference type="GO" id="GO:0022625">
    <property type="term" value="C:cytosolic large ribosomal subunit"/>
    <property type="evidence" value="ECO:0007669"/>
    <property type="project" value="TreeGrafter"/>
</dbReference>
<protein>
    <recommendedName>
        <fullName evidence="4">60S ribosomal protein L6</fullName>
    </recommendedName>
</protein>
<accession>A0A835ICM9</accession>
<feature type="compositionally biased region" description="Acidic residues" evidence="5">
    <location>
        <begin position="204"/>
        <end position="213"/>
    </location>
</feature>
<dbReference type="OrthoDB" id="1913335at2759"/>
<proteinExistence type="inferred from homology"/>
<dbReference type="PROSITE" id="PS01170">
    <property type="entry name" value="RIBOSOMAL_L6E"/>
    <property type="match status" value="1"/>
</dbReference>
<comment type="similarity">
    <text evidence="1 4">Belongs to the eukaryotic ribosomal protein eL6 family.</text>
</comment>
<feature type="region of interest" description="Disordered" evidence="5">
    <location>
        <begin position="23"/>
        <end position="189"/>
    </location>
</feature>
<dbReference type="InterPro" id="IPR008991">
    <property type="entry name" value="Translation_prot_SH3-like_sf"/>
</dbReference>
<keyword evidence="3 4" id="KW-0687">Ribonucleoprotein</keyword>
<sequence length="557" mass="63075">MPATVAVFSSLISPPFLFVTEKSSKNAAKRNRKEKASIEAALRNSPTAGIHITERNENHGDSREDDDDVPYSTSQGNQLHLSKKKFETSKSARTKNRDLSDSNSTNEDLSEDASDQVSSDGDDLVSNHQNSRDKPSSNESRKSKKSMGCSKNKTTQSMAKRSKKNIYSSQDSSSEDSDGDEFSDDNGKVTKKSMMKDLLMEDLIASEDDDDVDTNAFESSNNPSPKDSHQSSKTTRGPSRPKQKYILDEGRKKYVLQQIGKLWRALKSRLRGQIRACKRKKDIARLKPEDVKDKEWEMFVKNMSKKKFIMRSQKFQEMKAKQDLQHTCSRQGYAHLEDKMGQSEQVQQPTSTPTTSLPQAKNGGVFPRHDAKPDEQKPTEKPPKFYPANDVKKPFVNKCKHKPTKLRASITPGTVLIILAERFKGKRVVFLNQLASGLLLVTGPFKINGVPLRRVKQSYVIATSTKVDITDLDVTKFDDKYFAKDVARKKKKGEGQFYEAEKEEKNVLPQGKKDDKKKSCRFIFDKFYRECIVPELKAYLAARFSLKSGMKPHELVF</sequence>
<dbReference type="GO" id="GO:0003723">
    <property type="term" value="F:RNA binding"/>
    <property type="evidence" value="ECO:0007669"/>
    <property type="project" value="TreeGrafter"/>
</dbReference>
<dbReference type="InterPro" id="IPR041997">
    <property type="entry name" value="Ribosomal_eL6_KOW"/>
</dbReference>
<feature type="compositionally biased region" description="Polar residues" evidence="5">
    <location>
        <begin position="149"/>
        <end position="159"/>
    </location>
</feature>
<comment type="caution">
    <text evidence="6">The sequence shown here is derived from an EMBL/GenBank/DDBJ whole genome shotgun (WGS) entry which is preliminary data.</text>
</comment>
<dbReference type="Pfam" id="PF01159">
    <property type="entry name" value="Ribosomal_L6e"/>
    <property type="match status" value="1"/>
</dbReference>
<keyword evidence="2 4" id="KW-0689">Ribosomal protein</keyword>
<dbReference type="InterPro" id="IPR049633">
    <property type="entry name" value="Ribosomal_eL6_CS"/>
</dbReference>
<evidence type="ECO:0000256" key="5">
    <source>
        <dbReference type="SAM" id="MobiDB-lite"/>
    </source>
</evidence>
<dbReference type="PANTHER" id="PTHR10715:SF0">
    <property type="entry name" value="LARGE RIBOSOMAL SUBUNIT PROTEIN EL6"/>
    <property type="match status" value="1"/>
</dbReference>
<feature type="compositionally biased region" description="Basic and acidic residues" evidence="5">
    <location>
        <begin position="130"/>
        <end position="141"/>
    </location>
</feature>
<feature type="compositionally biased region" description="Polar residues" evidence="5">
    <location>
        <begin position="216"/>
        <end position="237"/>
    </location>
</feature>
<evidence type="ECO:0000256" key="3">
    <source>
        <dbReference type="ARBA" id="ARBA00023274"/>
    </source>
</evidence>
<reference evidence="6 7" key="1">
    <citation type="submission" date="2020-10" db="EMBL/GenBank/DDBJ databases">
        <title>The Coptis chinensis genome and diversification of protoberbering-type alkaloids.</title>
        <authorList>
            <person name="Wang B."/>
            <person name="Shu S."/>
            <person name="Song C."/>
            <person name="Liu Y."/>
        </authorList>
    </citation>
    <scope>NUCLEOTIDE SEQUENCE [LARGE SCALE GENOMIC DNA]</scope>
    <source>
        <strain evidence="6">HL-2020</strain>
        <tissue evidence="6">Leaf</tissue>
    </source>
</reference>
<dbReference type="Proteomes" id="UP000631114">
    <property type="component" value="Unassembled WGS sequence"/>
</dbReference>
<dbReference type="CDD" id="cd13156">
    <property type="entry name" value="KOW_RPL6"/>
    <property type="match status" value="1"/>
</dbReference>
<dbReference type="AlphaFoldDB" id="A0A835ICM9"/>
<feature type="region of interest" description="Disordered" evidence="5">
    <location>
        <begin position="201"/>
        <end position="243"/>
    </location>
</feature>
<evidence type="ECO:0000313" key="7">
    <source>
        <dbReference type="Proteomes" id="UP000631114"/>
    </source>
</evidence>
<evidence type="ECO:0000256" key="4">
    <source>
        <dbReference type="RuleBase" id="RU000662"/>
    </source>
</evidence>
<evidence type="ECO:0000256" key="2">
    <source>
        <dbReference type="ARBA" id="ARBA00022980"/>
    </source>
</evidence>
<feature type="compositionally biased region" description="Polar residues" evidence="5">
    <location>
        <begin position="71"/>
        <end position="80"/>
    </location>
</feature>
<dbReference type="InterPro" id="IPR000915">
    <property type="entry name" value="60S_ribosomal_eL6"/>
</dbReference>
<evidence type="ECO:0000313" key="6">
    <source>
        <dbReference type="EMBL" id="KAF9614282.1"/>
    </source>
</evidence>
<keyword evidence="7" id="KW-1185">Reference proteome</keyword>
<evidence type="ECO:0000256" key="1">
    <source>
        <dbReference type="ARBA" id="ARBA00010592"/>
    </source>
</evidence>
<feature type="region of interest" description="Disordered" evidence="5">
    <location>
        <begin position="340"/>
        <end position="387"/>
    </location>
</feature>
<feature type="compositionally biased region" description="Basic and acidic residues" evidence="5">
    <location>
        <begin position="367"/>
        <end position="383"/>
    </location>
</feature>
<dbReference type="GO" id="GO:0003735">
    <property type="term" value="F:structural constituent of ribosome"/>
    <property type="evidence" value="ECO:0007669"/>
    <property type="project" value="InterPro"/>
</dbReference>
<dbReference type="GO" id="GO:0002181">
    <property type="term" value="P:cytoplasmic translation"/>
    <property type="evidence" value="ECO:0007669"/>
    <property type="project" value="TreeGrafter"/>
</dbReference>
<dbReference type="FunFam" id="2.30.30.30:FF:000014">
    <property type="entry name" value="60S ribosomal protein L6"/>
    <property type="match status" value="1"/>
</dbReference>
<dbReference type="GO" id="GO:0000027">
    <property type="term" value="P:ribosomal large subunit assembly"/>
    <property type="evidence" value="ECO:0007669"/>
    <property type="project" value="TreeGrafter"/>
</dbReference>
<dbReference type="PANTHER" id="PTHR10715">
    <property type="entry name" value="60S RIBOSOMAL PROTEIN L6"/>
    <property type="match status" value="1"/>
</dbReference>
<gene>
    <name evidence="6" type="ORF">IFM89_017145</name>
</gene>
<organism evidence="6 7">
    <name type="scientific">Coptis chinensis</name>
    <dbReference type="NCBI Taxonomy" id="261450"/>
    <lineage>
        <taxon>Eukaryota</taxon>
        <taxon>Viridiplantae</taxon>
        <taxon>Streptophyta</taxon>
        <taxon>Embryophyta</taxon>
        <taxon>Tracheophyta</taxon>
        <taxon>Spermatophyta</taxon>
        <taxon>Magnoliopsida</taxon>
        <taxon>Ranunculales</taxon>
        <taxon>Ranunculaceae</taxon>
        <taxon>Coptidoideae</taxon>
        <taxon>Coptis</taxon>
    </lineage>
</organism>
<feature type="compositionally biased region" description="Basic and acidic residues" evidence="5">
    <location>
        <begin position="84"/>
        <end position="100"/>
    </location>
</feature>
<dbReference type="Gene3D" id="2.30.30.30">
    <property type="match status" value="1"/>
</dbReference>
<feature type="compositionally biased region" description="Basic and acidic residues" evidence="5">
    <location>
        <begin position="52"/>
        <end position="62"/>
    </location>
</feature>
<dbReference type="SUPFAM" id="SSF50104">
    <property type="entry name" value="Translation proteins SH3-like domain"/>
    <property type="match status" value="1"/>
</dbReference>